<accession>A0AA94HMH9</accession>
<dbReference type="SUPFAM" id="SSF50129">
    <property type="entry name" value="GroES-like"/>
    <property type="match status" value="1"/>
</dbReference>
<dbReference type="InterPro" id="IPR013154">
    <property type="entry name" value="ADH-like_N"/>
</dbReference>
<dbReference type="GO" id="GO:0016491">
    <property type="term" value="F:oxidoreductase activity"/>
    <property type="evidence" value="ECO:0007669"/>
    <property type="project" value="UniProtKB-KW"/>
</dbReference>
<dbReference type="Gene3D" id="3.40.50.720">
    <property type="entry name" value="NAD(P)-binding Rossmann-like Domain"/>
    <property type="match status" value="1"/>
</dbReference>
<name>A0AA94HMH9_9MICO</name>
<keyword evidence="4" id="KW-0560">Oxidoreductase</keyword>
<comment type="caution">
    <text evidence="8">The sequence shown here is derived from an EMBL/GenBank/DDBJ whole genome shotgun (WGS) entry which is preliminary data.</text>
</comment>
<dbReference type="InterPro" id="IPR036291">
    <property type="entry name" value="NAD(P)-bd_dom_sf"/>
</dbReference>
<dbReference type="EMBL" id="FOZN01000002">
    <property type="protein sequence ID" value="SFS10680.1"/>
    <property type="molecule type" value="Genomic_DNA"/>
</dbReference>
<dbReference type="InterPro" id="IPR013149">
    <property type="entry name" value="ADH-like_C"/>
</dbReference>
<keyword evidence="2 5" id="KW-0479">Metal-binding</keyword>
<sequence>MRATILHAPGDVRVETWADPSIERPTDAIVRVVAGCVCGSDLWPYRGANPASPPRTIGHEAIGVVEAVGASVERVREGDFVIVPFNHCCGHCVHCLAGQTQGCVELAMTASGQAELTRVTNADATCFVLDEVPDAARHAAVLALSDVLPTGYHAAVSAGVAPGSTAVVVGDGAVGLCGVLSAQRLGAERIIALSRNPERQRIATVFGATDLVPERGDDAVEAVLALTDGVGADAVLECVGTEESMLTAFRVARPGATVGFVGVPHGTEVPWSTAFRNNIGLRGGMAPVVRYLPELVPAVLAGELDASAVFDLELPLEQAAEAYAAMDERRAVKVLLRPGA</sequence>
<dbReference type="AlphaFoldDB" id="A0AA94HMH9"/>
<dbReference type="Gene3D" id="3.90.180.10">
    <property type="entry name" value="Medium-chain alcohol dehydrogenases, catalytic domain"/>
    <property type="match status" value="1"/>
</dbReference>
<evidence type="ECO:0000256" key="4">
    <source>
        <dbReference type="ARBA" id="ARBA00023002"/>
    </source>
</evidence>
<dbReference type="PANTHER" id="PTHR42813:SF2">
    <property type="entry name" value="DEHYDROGENASE, ZINC-CONTAINING, PUTATIVE (AFU_ORTHOLOGUE AFUA_2G02810)-RELATED"/>
    <property type="match status" value="1"/>
</dbReference>
<dbReference type="Pfam" id="PF00107">
    <property type="entry name" value="ADH_zinc_N"/>
    <property type="match status" value="1"/>
</dbReference>
<dbReference type="PROSITE" id="PS00059">
    <property type="entry name" value="ADH_ZINC"/>
    <property type="match status" value="1"/>
</dbReference>
<evidence type="ECO:0000256" key="1">
    <source>
        <dbReference type="ARBA" id="ARBA00001947"/>
    </source>
</evidence>
<evidence type="ECO:0000313" key="9">
    <source>
        <dbReference type="Proteomes" id="UP000198506"/>
    </source>
</evidence>
<dbReference type="Proteomes" id="UP000198506">
    <property type="component" value="Unassembled WGS sequence"/>
</dbReference>
<dbReference type="RefSeq" id="WP_092917258.1">
    <property type="nucleotide sequence ID" value="NZ_FOZN01000002.1"/>
</dbReference>
<keyword evidence="9" id="KW-1185">Reference proteome</keyword>
<dbReference type="Pfam" id="PF08240">
    <property type="entry name" value="ADH_N"/>
    <property type="match status" value="1"/>
</dbReference>
<evidence type="ECO:0000256" key="2">
    <source>
        <dbReference type="ARBA" id="ARBA00022723"/>
    </source>
</evidence>
<reference evidence="8 9" key="1">
    <citation type="submission" date="2016-10" db="EMBL/GenBank/DDBJ databases">
        <authorList>
            <person name="Varghese N."/>
            <person name="Submissions S."/>
        </authorList>
    </citation>
    <scope>NUCLEOTIDE SEQUENCE [LARGE SCALE GENOMIC DNA]</scope>
    <source>
        <strain evidence="8 9">IAM 15147</strain>
    </source>
</reference>
<comment type="similarity">
    <text evidence="5">Belongs to the zinc-containing alcohol dehydrogenase family.</text>
</comment>
<evidence type="ECO:0000256" key="3">
    <source>
        <dbReference type="ARBA" id="ARBA00022833"/>
    </source>
</evidence>
<proteinExistence type="inferred from homology"/>
<keyword evidence="3 5" id="KW-0862">Zinc</keyword>
<dbReference type="InterPro" id="IPR011032">
    <property type="entry name" value="GroES-like_sf"/>
</dbReference>
<gene>
    <name evidence="8" type="ORF">SAMN04487783_1445</name>
</gene>
<evidence type="ECO:0000256" key="5">
    <source>
        <dbReference type="RuleBase" id="RU361277"/>
    </source>
</evidence>
<feature type="domain" description="Alcohol dehydrogenase-like C-terminal" evidence="6">
    <location>
        <begin position="173"/>
        <end position="286"/>
    </location>
</feature>
<evidence type="ECO:0000259" key="7">
    <source>
        <dbReference type="Pfam" id="PF08240"/>
    </source>
</evidence>
<dbReference type="InterPro" id="IPR002328">
    <property type="entry name" value="ADH_Zn_CS"/>
</dbReference>
<protein>
    <submittedName>
        <fullName evidence="8">Threonine dehydrogenase</fullName>
    </submittedName>
</protein>
<organism evidence="8 9">
    <name type="scientific">Agrococcus baldri</name>
    <dbReference type="NCBI Taxonomy" id="153730"/>
    <lineage>
        <taxon>Bacteria</taxon>
        <taxon>Bacillati</taxon>
        <taxon>Actinomycetota</taxon>
        <taxon>Actinomycetes</taxon>
        <taxon>Micrococcales</taxon>
        <taxon>Microbacteriaceae</taxon>
        <taxon>Agrococcus</taxon>
    </lineage>
</organism>
<dbReference type="SUPFAM" id="SSF51735">
    <property type="entry name" value="NAD(P)-binding Rossmann-fold domains"/>
    <property type="match status" value="1"/>
</dbReference>
<comment type="cofactor">
    <cofactor evidence="1 5">
        <name>Zn(2+)</name>
        <dbReference type="ChEBI" id="CHEBI:29105"/>
    </cofactor>
</comment>
<feature type="domain" description="Alcohol dehydrogenase-like N-terminal" evidence="7">
    <location>
        <begin position="25"/>
        <end position="122"/>
    </location>
</feature>
<dbReference type="PANTHER" id="PTHR42813">
    <property type="entry name" value="ZINC-TYPE ALCOHOL DEHYDROGENASE-LIKE"/>
    <property type="match status" value="1"/>
</dbReference>
<evidence type="ECO:0000313" key="8">
    <source>
        <dbReference type="EMBL" id="SFS10680.1"/>
    </source>
</evidence>
<evidence type="ECO:0000259" key="6">
    <source>
        <dbReference type="Pfam" id="PF00107"/>
    </source>
</evidence>
<dbReference type="GO" id="GO:0008270">
    <property type="term" value="F:zinc ion binding"/>
    <property type="evidence" value="ECO:0007669"/>
    <property type="project" value="InterPro"/>
</dbReference>